<dbReference type="Pfam" id="PF00607">
    <property type="entry name" value="Gag_p24"/>
    <property type="match status" value="1"/>
</dbReference>
<evidence type="ECO:0000256" key="2">
    <source>
        <dbReference type="ARBA" id="ARBA00022750"/>
    </source>
</evidence>
<dbReference type="InterPro" id="IPR051592">
    <property type="entry name" value="HERV-K_Pro_peptidase_A2"/>
</dbReference>
<dbReference type="InterPro" id="IPR001969">
    <property type="entry name" value="Aspartic_peptidase_AS"/>
</dbReference>
<evidence type="ECO:0000313" key="5">
    <source>
        <dbReference type="EMBL" id="NXE71306.1"/>
    </source>
</evidence>
<feature type="domain" description="Peptidase A2" evidence="4">
    <location>
        <begin position="202"/>
        <end position="238"/>
    </location>
</feature>
<evidence type="ECO:0000256" key="1">
    <source>
        <dbReference type="ARBA" id="ARBA00022670"/>
    </source>
</evidence>
<dbReference type="Gene3D" id="1.10.375.10">
    <property type="entry name" value="Human Immunodeficiency Virus Type 1 Capsid Protein"/>
    <property type="match status" value="1"/>
</dbReference>
<keyword evidence="2" id="KW-0064">Aspartyl protease</keyword>
<dbReference type="SUPFAM" id="SSF51283">
    <property type="entry name" value="dUTPase-like"/>
    <property type="match status" value="1"/>
</dbReference>
<evidence type="ECO:0000259" key="4">
    <source>
        <dbReference type="PROSITE" id="PS50175"/>
    </source>
</evidence>
<dbReference type="GO" id="GO:0006508">
    <property type="term" value="P:proteolysis"/>
    <property type="evidence" value="ECO:0007669"/>
    <property type="project" value="UniProtKB-KW"/>
</dbReference>
<keyword evidence="3" id="KW-0378">Hydrolase</keyword>
<dbReference type="Pfam" id="PF00692">
    <property type="entry name" value="dUTPase"/>
    <property type="match status" value="1"/>
</dbReference>
<dbReference type="AlphaFoldDB" id="A0A852A8B0"/>
<dbReference type="GO" id="GO:0004190">
    <property type="term" value="F:aspartic-type endopeptidase activity"/>
    <property type="evidence" value="ECO:0007669"/>
    <property type="project" value="UniProtKB-KW"/>
</dbReference>
<keyword evidence="1" id="KW-0645">Protease</keyword>
<evidence type="ECO:0000256" key="3">
    <source>
        <dbReference type="ARBA" id="ARBA00022801"/>
    </source>
</evidence>
<dbReference type="PANTHER" id="PTHR19422">
    <property type="entry name" value="GAG RETROVIRAL POLYPROTEIN"/>
    <property type="match status" value="1"/>
</dbReference>
<dbReference type="InterPro" id="IPR029054">
    <property type="entry name" value="dUTPase-like"/>
</dbReference>
<name>A0A852A8B0_CALOR</name>
<reference evidence="5" key="1">
    <citation type="submission" date="2019-09" db="EMBL/GenBank/DDBJ databases">
        <title>Bird 10,000 Genomes (B10K) Project - Family phase.</title>
        <authorList>
            <person name="Zhang G."/>
        </authorList>
    </citation>
    <scope>NUCLEOTIDE SEQUENCE</scope>
    <source>
        <strain evidence="5">B10K-DU-015-28</strain>
        <tissue evidence="5">Muscle</tissue>
    </source>
</reference>
<dbReference type="Pfam" id="PF00077">
    <property type="entry name" value="RVP"/>
    <property type="match status" value="1"/>
</dbReference>
<keyword evidence="6" id="KW-1185">Reference proteome</keyword>
<accession>A0A852A8B0</accession>
<dbReference type="CDD" id="cd07557">
    <property type="entry name" value="trimeric_dUTPase"/>
    <property type="match status" value="1"/>
</dbReference>
<proteinExistence type="predicted"/>
<dbReference type="SUPFAM" id="SSF50630">
    <property type="entry name" value="Acid proteases"/>
    <property type="match status" value="1"/>
</dbReference>
<dbReference type="Proteomes" id="UP000603627">
    <property type="component" value="Unassembled WGS sequence"/>
</dbReference>
<dbReference type="InterPro" id="IPR001995">
    <property type="entry name" value="Peptidase_A2_cat"/>
</dbReference>
<comment type="caution">
    <text evidence="5">The sequence shown here is derived from an EMBL/GenBank/DDBJ whole genome shotgun (WGS) entry which is preliminary data.</text>
</comment>
<feature type="non-terminal residue" evidence="5">
    <location>
        <position position="1"/>
    </location>
</feature>
<evidence type="ECO:0000313" key="6">
    <source>
        <dbReference type="Proteomes" id="UP000603627"/>
    </source>
</evidence>
<gene>
    <name evidence="5" type="primary">Ervk9_1</name>
    <name evidence="5" type="ORF">CALORN_R12402</name>
</gene>
<dbReference type="EMBL" id="WBNL01002597">
    <property type="protein sequence ID" value="NXE71306.1"/>
    <property type="molecule type" value="Genomic_DNA"/>
</dbReference>
<dbReference type="InterPro" id="IPR018061">
    <property type="entry name" value="Retropepsins"/>
</dbReference>
<dbReference type="PANTHER" id="PTHR19422:SF123">
    <property type="entry name" value="RT1 CLASS I, LOCUS CE15"/>
    <property type="match status" value="1"/>
</dbReference>
<dbReference type="InterPro" id="IPR008919">
    <property type="entry name" value="Retrov_capsid_N"/>
</dbReference>
<dbReference type="Gene3D" id="2.70.40.10">
    <property type="match status" value="1"/>
</dbReference>
<feature type="non-terminal residue" evidence="5">
    <location>
        <position position="245"/>
    </location>
</feature>
<protein>
    <submittedName>
        <fullName evidence="5">POK9 protein</fullName>
    </submittedName>
</protein>
<dbReference type="InterPro" id="IPR021109">
    <property type="entry name" value="Peptidase_aspartic_dom_sf"/>
</dbReference>
<dbReference type="GO" id="GO:0016032">
    <property type="term" value="P:viral process"/>
    <property type="evidence" value="ECO:0007669"/>
    <property type="project" value="InterPro"/>
</dbReference>
<sequence>QLRDTVSQFGVKSEPAKQMLDYIFDTSLLLINDCQGLVKLIFTQHQHTTSCLQPTTTGSLGLDLAAAVDVMLMTPHPQKILTGIYGPIVIQDKVVGALLFGRPSASMLGLFVLPGVIDADYTGEIMAMAYTPFPPVQVNKGQRIAQLVPLEQMTKGLQAIKGQERGEKGFGSTGGLTLLTLNLSERPKKRVEVEFQGQKRSFSGLLDTGADSSIISPSCWPQHWPLQPAATTVTGVGGFSLASCS</sequence>
<dbReference type="PROSITE" id="PS00141">
    <property type="entry name" value="ASP_PROTEASE"/>
    <property type="match status" value="1"/>
</dbReference>
<dbReference type="InterPro" id="IPR033704">
    <property type="entry name" value="dUTPase_trimeric"/>
</dbReference>
<dbReference type="InterPro" id="IPR036157">
    <property type="entry name" value="dUTPase-like_sf"/>
</dbReference>
<dbReference type="PROSITE" id="PS50175">
    <property type="entry name" value="ASP_PROT_RETROV"/>
    <property type="match status" value="1"/>
</dbReference>
<organism evidence="5 6">
    <name type="scientific">Calcarius ornatus</name>
    <name type="common">Chestnut-collared longspur</name>
    <dbReference type="NCBI Taxonomy" id="198940"/>
    <lineage>
        <taxon>Eukaryota</taxon>
        <taxon>Metazoa</taxon>
        <taxon>Chordata</taxon>
        <taxon>Craniata</taxon>
        <taxon>Vertebrata</taxon>
        <taxon>Euteleostomi</taxon>
        <taxon>Archelosauria</taxon>
        <taxon>Archosauria</taxon>
        <taxon>Dinosauria</taxon>
        <taxon>Saurischia</taxon>
        <taxon>Theropoda</taxon>
        <taxon>Coelurosauria</taxon>
        <taxon>Aves</taxon>
        <taxon>Neognathae</taxon>
        <taxon>Neoaves</taxon>
        <taxon>Telluraves</taxon>
        <taxon>Australaves</taxon>
        <taxon>Passeriformes</taxon>
        <taxon>Passeroidea</taxon>
        <taxon>Fringillidae</taxon>
        <taxon>Emberizinae</taxon>
        <taxon>Emberizini</taxon>
        <taxon>Calcarius</taxon>
    </lineage>
</organism>
<dbReference type="Gene3D" id="2.40.70.10">
    <property type="entry name" value="Acid Proteases"/>
    <property type="match status" value="1"/>
</dbReference>